<accession>A0AC34PZ50</accession>
<dbReference type="WBParaSite" id="JU765_v2.g11407.t1">
    <property type="protein sequence ID" value="JU765_v2.g11407.t1"/>
    <property type="gene ID" value="JU765_v2.g11407"/>
</dbReference>
<proteinExistence type="predicted"/>
<sequence>MFLMSDQSTVVDQLKEMKNDVAKWGEPGTNSLENFKRFIGKTKDHLTTFSKIDFFNPKEDEAKALVDLLNELDLQSKKSHAIKMHMSLTITVVIISMFLMSNQSTYVEKLKELKNEVAEWGDATNSWKNIIRFLNKTSNLFTNSTRIDFFNPESEDMKALNDLYNELDRHSEKVRAETRQMLGNHQVGVGVGAEAVTEAEAEVGAEVEAGVEAAVEVGVGRDAVEQLFPTQI</sequence>
<reference evidence="2" key="1">
    <citation type="submission" date="2022-11" db="UniProtKB">
        <authorList>
            <consortium name="WormBaseParasite"/>
        </authorList>
    </citation>
    <scope>IDENTIFICATION</scope>
</reference>
<name>A0AC34PZ50_9BILA</name>
<protein>
    <submittedName>
        <fullName evidence="2">Uncharacterized protein</fullName>
    </submittedName>
</protein>
<dbReference type="Proteomes" id="UP000887576">
    <property type="component" value="Unplaced"/>
</dbReference>
<evidence type="ECO:0000313" key="2">
    <source>
        <dbReference type="WBParaSite" id="JU765_v2.g11407.t1"/>
    </source>
</evidence>
<evidence type="ECO:0000313" key="1">
    <source>
        <dbReference type="Proteomes" id="UP000887576"/>
    </source>
</evidence>
<organism evidence="1 2">
    <name type="scientific">Panagrolaimus sp. JU765</name>
    <dbReference type="NCBI Taxonomy" id="591449"/>
    <lineage>
        <taxon>Eukaryota</taxon>
        <taxon>Metazoa</taxon>
        <taxon>Ecdysozoa</taxon>
        <taxon>Nematoda</taxon>
        <taxon>Chromadorea</taxon>
        <taxon>Rhabditida</taxon>
        <taxon>Tylenchina</taxon>
        <taxon>Panagrolaimomorpha</taxon>
        <taxon>Panagrolaimoidea</taxon>
        <taxon>Panagrolaimidae</taxon>
        <taxon>Panagrolaimus</taxon>
    </lineage>
</organism>